<feature type="domain" description="Integrator complex subunit 4/Protein SIEL C-terminal Ig-like" evidence="4">
    <location>
        <begin position="842"/>
        <end position="982"/>
    </location>
</feature>
<dbReference type="InterPro" id="IPR011989">
    <property type="entry name" value="ARM-like"/>
</dbReference>
<evidence type="ECO:0000259" key="4">
    <source>
        <dbReference type="Pfam" id="PF25458"/>
    </source>
</evidence>
<dbReference type="InterPro" id="IPR026003">
    <property type="entry name" value="Cohesin_HEAT"/>
</dbReference>
<feature type="domain" description="INTS4 8 helical bundle" evidence="3">
    <location>
        <begin position="652"/>
        <end position="805"/>
    </location>
</feature>
<keyword evidence="6" id="KW-1185">Reference proteome</keyword>
<accession>A0A0C9LTU6</accession>
<evidence type="ECO:0000256" key="1">
    <source>
        <dbReference type="ARBA" id="ARBA00004123"/>
    </source>
</evidence>
<dbReference type="AlphaFoldDB" id="A0A0C9LTU6"/>
<dbReference type="Pfam" id="PF12765">
    <property type="entry name" value="Cohesin_HEAT"/>
    <property type="match status" value="1"/>
</dbReference>
<dbReference type="InterPro" id="IPR056235">
    <property type="entry name" value="INTS4_8HBD"/>
</dbReference>
<evidence type="ECO:0000313" key="5">
    <source>
        <dbReference type="EMBL" id="GAN04055.1"/>
    </source>
</evidence>
<dbReference type="GO" id="GO:0032039">
    <property type="term" value="C:integrator complex"/>
    <property type="evidence" value="ECO:0007669"/>
    <property type="project" value="TreeGrafter"/>
</dbReference>
<dbReference type="EMBL" id="DF836343">
    <property type="protein sequence ID" value="GAN04055.1"/>
    <property type="molecule type" value="Genomic_DNA"/>
</dbReference>
<dbReference type="Pfam" id="PF25458">
    <property type="entry name" value="INTS4_C"/>
    <property type="match status" value="1"/>
</dbReference>
<dbReference type="PANTHER" id="PTHR20938:SF0">
    <property type="entry name" value="INTEGRATOR COMPLEX SUBUNIT 4"/>
    <property type="match status" value="1"/>
</dbReference>
<evidence type="ECO:0000259" key="3">
    <source>
        <dbReference type="Pfam" id="PF24493"/>
    </source>
</evidence>
<evidence type="ECO:0000256" key="2">
    <source>
        <dbReference type="ARBA" id="ARBA00023242"/>
    </source>
</evidence>
<dbReference type="GO" id="GO:0016180">
    <property type="term" value="P:snRNA processing"/>
    <property type="evidence" value="ECO:0007669"/>
    <property type="project" value="TreeGrafter"/>
</dbReference>
<comment type="subcellular location">
    <subcellularLocation>
        <location evidence="1">Nucleus</location>
    </subcellularLocation>
</comment>
<dbReference type="Pfam" id="PF24493">
    <property type="entry name" value="INTS4_8HBD"/>
    <property type="match status" value="1"/>
</dbReference>
<reference evidence="5" key="1">
    <citation type="submission" date="2014-09" db="EMBL/GenBank/DDBJ databases">
        <title>Draft genome sequence of an oleaginous Mucoromycotina fungus Mucor ambiguus NBRC6742.</title>
        <authorList>
            <person name="Takeda I."/>
            <person name="Yamane N."/>
            <person name="Morita T."/>
            <person name="Tamano K."/>
            <person name="Machida M."/>
            <person name="Baker S."/>
            <person name="Koike H."/>
        </authorList>
    </citation>
    <scope>NUCLEOTIDE SEQUENCE</scope>
    <source>
        <strain evidence="5">NBRC 6742</strain>
    </source>
</reference>
<sequence length="992" mass="112511">MFQCFFVSYLSKYAYTHHEESIGARQPAFSGSNKHQVNVNISSNQYELTRTLADHCSCLSSIASSVPIENHAANGVNWANLRLNDLESSHVNQRIQCLLAIARQIPSFTVEQQKEIIEIIIHRLNKEQDGDAKAMMILLVEKCSRYPNVNALAVLTHLLAELHTESTKVKWHVYNCIYHISKVRAISISLLSLLPFVFPHHATMTEMQVQKIVSNYARDSDPRVRKSALDALVQMHLRGCPLDLAIYNLSVASLRDDYEEVRMGGLNLMGVLSSLYPEHRMKLAHEEVNETTRLIDDAFNKVCDLVNDSAITVRTKACVMMASYQHVGPDMLSQTFSKQIMSHLKRRLPRYKQQQKKYANGQIPVAEGDIDVESDEFHILDSGACGSFIHGLEDEFQEVRNAAIDSICELCMYNEQLTKKAVEFLVDMFNDDIDKIRLNAIQSLRKIGTKSTLEFDEEQLEIAVGALEDSDLLARQATHELFTVVRLTVPISLTTLLDALEANTKRYPMDVLSIYRCLRDVGKRHDDYVEALVPDLLRLDKRYLPKEANVENIMYTAYVILIVNACSSNVKMLHHLPKYIFRHFAYFKSKYPDCVPDLRKLYKIAGIKLEGDVDCLPMTFSASAKKLVAADAESYMTATIDMLQVIKTQVERNELSTALLTIDVAIRNFKYITSLKPLLVGKSELAQLYLQCYQIVIKVKQSHSSPTYASTAQLAAASLLKHSYTMQHTYLGLSKDTLYAAMYFRILANMIWIFGILKQLPISNNNSFSVKNMLLAFRQRVKLIQQEFNFGDDTILSQLQQELSSAIDLPTTNKMALLHSFITSFVPLDICLDNPVKRTTAEIILPQSNPDKPFKFASKYPVKLHLEVDVFNCSDTSRLAIEFILPDQSTFMFWPAPGHFKQTTPYCFKLATSVELSLSPWTEPGVVIVRIVQSFEPDLTGLDDYIIKYPNHAALNNNNSGTKKTTSCVISEHLKYRLCPTTSNMTNNKRSF</sequence>
<dbReference type="STRING" id="91626.A0A0C9LTU6"/>
<dbReference type="Gene3D" id="1.25.10.10">
    <property type="entry name" value="Leucine-rich Repeat Variant"/>
    <property type="match status" value="1"/>
</dbReference>
<dbReference type="OrthoDB" id="18190at2759"/>
<organism evidence="5">
    <name type="scientific">Mucor ambiguus</name>
    <dbReference type="NCBI Taxonomy" id="91626"/>
    <lineage>
        <taxon>Eukaryota</taxon>
        <taxon>Fungi</taxon>
        <taxon>Fungi incertae sedis</taxon>
        <taxon>Mucoromycota</taxon>
        <taxon>Mucoromycotina</taxon>
        <taxon>Mucoromycetes</taxon>
        <taxon>Mucorales</taxon>
        <taxon>Mucorineae</taxon>
        <taxon>Mucoraceae</taxon>
        <taxon>Mucor</taxon>
    </lineage>
</organism>
<dbReference type="Pfam" id="PF13646">
    <property type="entry name" value="HEAT_2"/>
    <property type="match status" value="1"/>
</dbReference>
<proteinExistence type="predicted"/>
<dbReference type="Proteomes" id="UP000053815">
    <property type="component" value="Unassembled WGS sequence"/>
</dbReference>
<evidence type="ECO:0000313" key="6">
    <source>
        <dbReference type="Proteomes" id="UP000053815"/>
    </source>
</evidence>
<name>A0A0C9LTU6_9FUNG</name>
<gene>
    <name evidence="5" type="ORF">MAM1_0054c03514</name>
</gene>
<dbReference type="PANTHER" id="PTHR20938">
    <property type="entry name" value="INTEGRATOR COMPLEX SUBUNIT 4"/>
    <property type="match status" value="1"/>
</dbReference>
<keyword evidence="2" id="KW-0539">Nucleus</keyword>
<dbReference type="InterPro" id="IPR016024">
    <property type="entry name" value="ARM-type_fold"/>
</dbReference>
<protein>
    <submittedName>
        <fullName evidence="5">Integrator complex subunit 4</fullName>
    </submittedName>
</protein>
<dbReference type="SUPFAM" id="SSF48371">
    <property type="entry name" value="ARM repeat"/>
    <property type="match status" value="1"/>
</dbReference>
<dbReference type="InterPro" id="IPR057412">
    <property type="entry name" value="INTS4_C"/>
</dbReference>